<comment type="caution">
    <text evidence="4">The sequence shown here is derived from an EMBL/GenBank/DDBJ whole genome shotgun (WGS) entry which is preliminary data.</text>
</comment>
<evidence type="ECO:0000256" key="2">
    <source>
        <dbReference type="PROSITE-ProRule" id="PRU00335"/>
    </source>
</evidence>
<evidence type="ECO:0000259" key="3">
    <source>
        <dbReference type="PROSITE" id="PS50977"/>
    </source>
</evidence>
<dbReference type="PANTHER" id="PTHR43479">
    <property type="entry name" value="ACREF/ENVCD OPERON REPRESSOR-RELATED"/>
    <property type="match status" value="1"/>
</dbReference>
<keyword evidence="5" id="KW-1185">Reference proteome</keyword>
<evidence type="ECO:0000256" key="1">
    <source>
        <dbReference type="ARBA" id="ARBA00023125"/>
    </source>
</evidence>
<keyword evidence="1 2" id="KW-0238">DNA-binding</keyword>
<reference evidence="4 5" key="1">
    <citation type="submission" date="2021-03" db="EMBL/GenBank/DDBJ databases">
        <title>Genomic Encyclopedia of Type Strains, Phase IV (KMG-IV): sequencing the most valuable type-strain genomes for metagenomic binning, comparative biology and taxonomic classification.</title>
        <authorList>
            <person name="Goeker M."/>
        </authorList>
    </citation>
    <scope>NUCLEOTIDE SEQUENCE [LARGE SCALE GENOMIC DNA]</scope>
    <source>
        <strain evidence="4 5">DSM 24950</strain>
    </source>
</reference>
<evidence type="ECO:0000313" key="4">
    <source>
        <dbReference type="EMBL" id="MBP1963190.1"/>
    </source>
</evidence>
<gene>
    <name evidence="4" type="ORF">J2Z65_002406</name>
</gene>
<evidence type="ECO:0000313" key="5">
    <source>
        <dbReference type="Proteomes" id="UP001519344"/>
    </source>
</evidence>
<dbReference type="EMBL" id="JAGGKV010000005">
    <property type="protein sequence ID" value="MBP1963190.1"/>
    <property type="molecule type" value="Genomic_DNA"/>
</dbReference>
<protein>
    <submittedName>
        <fullName evidence="4">AcrR family transcriptional regulator</fullName>
    </submittedName>
</protein>
<dbReference type="InterPro" id="IPR009057">
    <property type="entry name" value="Homeodomain-like_sf"/>
</dbReference>
<dbReference type="RefSeq" id="WP_167066283.1">
    <property type="nucleotide sequence ID" value="NZ_JAAOZR010000045.1"/>
</dbReference>
<accession>A0ABS4HX13</accession>
<dbReference type="PROSITE" id="PS50977">
    <property type="entry name" value="HTH_TETR_2"/>
    <property type="match status" value="1"/>
</dbReference>
<proteinExistence type="predicted"/>
<name>A0ABS4HX13_9BACL</name>
<dbReference type="InterPro" id="IPR001647">
    <property type="entry name" value="HTH_TetR"/>
</dbReference>
<organism evidence="4 5">
    <name type="scientific">Paenibacillus aceris</name>
    <dbReference type="NCBI Taxonomy" id="869555"/>
    <lineage>
        <taxon>Bacteria</taxon>
        <taxon>Bacillati</taxon>
        <taxon>Bacillota</taxon>
        <taxon>Bacilli</taxon>
        <taxon>Bacillales</taxon>
        <taxon>Paenibacillaceae</taxon>
        <taxon>Paenibacillus</taxon>
    </lineage>
</organism>
<feature type="domain" description="HTH tetR-type" evidence="3">
    <location>
        <begin position="11"/>
        <end position="71"/>
    </location>
</feature>
<feature type="DNA-binding region" description="H-T-H motif" evidence="2">
    <location>
        <begin position="34"/>
        <end position="53"/>
    </location>
</feature>
<dbReference type="Gene3D" id="1.10.357.10">
    <property type="entry name" value="Tetracycline Repressor, domain 2"/>
    <property type="match status" value="1"/>
</dbReference>
<dbReference type="SUPFAM" id="SSF46689">
    <property type="entry name" value="Homeodomain-like"/>
    <property type="match status" value="1"/>
</dbReference>
<dbReference type="InterPro" id="IPR050624">
    <property type="entry name" value="HTH-type_Tx_Regulator"/>
</dbReference>
<dbReference type="Pfam" id="PF00440">
    <property type="entry name" value="TetR_N"/>
    <property type="match status" value="1"/>
</dbReference>
<dbReference type="Proteomes" id="UP001519344">
    <property type="component" value="Unassembled WGS sequence"/>
</dbReference>
<sequence length="197" mass="22292">MATKVMNVRTTQTKQSLINAFIQFVSKKDFEKITIADITKAAQVNRATFYAHFKDKFELLDFIIGDSASAAIINRTTGEVKFDQDSIHKLVLALCDFYEQPNIRCRSSYVSLVVPQLKEKALNELRVYLSKSLKHLYSDEEMKMYVPIYAQVIHEGAIQWATGITIMNKEEVAKRVALLVIGGFESSARTLTGDDTQ</sequence>
<dbReference type="PANTHER" id="PTHR43479:SF7">
    <property type="entry name" value="TETR-FAMILY TRANSCRIPTIONAL REGULATOR"/>
    <property type="match status" value="1"/>
</dbReference>